<dbReference type="Proteomes" id="UP000003460">
    <property type="component" value="Unassembled WGS sequence"/>
</dbReference>
<evidence type="ECO:0000313" key="2">
    <source>
        <dbReference type="Proteomes" id="UP000003460"/>
    </source>
</evidence>
<comment type="caution">
    <text evidence="1">The sequence shown here is derived from an EMBL/GenBank/DDBJ whole genome shotgun (WGS) entry which is preliminary data.</text>
</comment>
<keyword evidence="2" id="KW-1185">Reference proteome</keyword>
<accession>C9LD86</accession>
<gene>
    <name evidence="1" type="ORF">GCWU000325_00155</name>
</gene>
<sequence length="52" mass="5630">MGLCAAKIQEKGWANRLFWPPTAYEPTVIGSAFLSFLLLQKESDASGTGLQS</sequence>
<dbReference type="STRING" id="626522.GCWU000325_00155"/>
<dbReference type="HOGENOM" id="CLU_3083321_0_0_10"/>
<dbReference type="AlphaFoldDB" id="C9LD86"/>
<organism evidence="1 2">
    <name type="scientific">Alloprevotella tannerae ATCC 51259</name>
    <dbReference type="NCBI Taxonomy" id="626522"/>
    <lineage>
        <taxon>Bacteria</taxon>
        <taxon>Pseudomonadati</taxon>
        <taxon>Bacteroidota</taxon>
        <taxon>Bacteroidia</taxon>
        <taxon>Bacteroidales</taxon>
        <taxon>Prevotellaceae</taxon>
        <taxon>Alloprevotella</taxon>
    </lineage>
</organism>
<name>C9LD86_9BACT</name>
<protein>
    <submittedName>
        <fullName evidence="1">Uncharacterized protein</fullName>
    </submittedName>
</protein>
<dbReference type="EMBL" id="ACIJ02000002">
    <property type="protein sequence ID" value="EEX72990.1"/>
    <property type="molecule type" value="Genomic_DNA"/>
</dbReference>
<proteinExistence type="predicted"/>
<reference evidence="1" key="1">
    <citation type="submission" date="2009-09" db="EMBL/GenBank/DDBJ databases">
        <authorList>
            <person name="Weinstock G."/>
            <person name="Sodergren E."/>
            <person name="Clifton S."/>
            <person name="Fulton L."/>
            <person name="Fulton B."/>
            <person name="Courtney L."/>
            <person name="Fronick C."/>
            <person name="Harrison M."/>
            <person name="Strong C."/>
            <person name="Farmer C."/>
            <person name="Delahaunty K."/>
            <person name="Markovic C."/>
            <person name="Hall O."/>
            <person name="Minx P."/>
            <person name="Tomlinson C."/>
            <person name="Mitreva M."/>
            <person name="Nelson J."/>
            <person name="Hou S."/>
            <person name="Wollam A."/>
            <person name="Pepin K.H."/>
            <person name="Johnson M."/>
            <person name="Bhonagiri V."/>
            <person name="Nash W.E."/>
            <person name="Warren W."/>
            <person name="Chinwalla A."/>
            <person name="Mardis E.R."/>
            <person name="Wilson R.K."/>
        </authorList>
    </citation>
    <scope>NUCLEOTIDE SEQUENCE [LARGE SCALE GENOMIC DNA]</scope>
    <source>
        <strain evidence="1">ATCC 51259</strain>
    </source>
</reference>
<evidence type="ECO:0000313" key="1">
    <source>
        <dbReference type="EMBL" id="EEX72990.1"/>
    </source>
</evidence>